<dbReference type="AlphaFoldDB" id="A0A941ISQ2"/>
<dbReference type="PANTHER" id="PTHR46797:SF23">
    <property type="entry name" value="HTH-TYPE TRANSCRIPTIONAL REGULATOR SUTR"/>
    <property type="match status" value="1"/>
</dbReference>
<gene>
    <name evidence="6" type="ORF">KDL01_25455</name>
</gene>
<evidence type="ECO:0000256" key="4">
    <source>
        <dbReference type="SAM" id="MobiDB-lite"/>
    </source>
</evidence>
<dbReference type="GO" id="GO:0003700">
    <property type="term" value="F:DNA-binding transcription factor activity"/>
    <property type="evidence" value="ECO:0007669"/>
    <property type="project" value="TreeGrafter"/>
</dbReference>
<accession>A0A941ISQ2</accession>
<dbReference type="InterPro" id="IPR050807">
    <property type="entry name" value="TransReg_Diox_bact_type"/>
</dbReference>
<dbReference type="InterPro" id="IPR001387">
    <property type="entry name" value="Cro/C1-type_HTH"/>
</dbReference>
<dbReference type="RefSeq" id="WP_212531126.1">
    <property type="nucleotide sequence ID" value="NZ_JAGSOG010000153.1"/>
</dbReference>
<keyword evidence="2" id="KW-0238">DNA-binding</keyword>
<evidence type="ECO:0000256" key="2">
    <source>
        <dbReference type="ARBA" id="ARBA00023125"/>
    </source>
</evidence>
<feature type="region of interest" description="Disordered" evidence="4">
    <location>
        <begin position="1"/>
        <end position="25"/>
    </location>
</feature>
<dbReference type="InterPro" id="IPR010982">
    <property type="entry name" value="Lambda_DNA-bd_dom_sf"/>
</dbReference>
<dbReference type="Proteomes" id="UP000675781">
    <property type="component" value="Unassembled WGS sequence"/>
</dbReference>
<dbReference type="PANTHER" id="PTHR46797">
    <property type="entry name" value="HTH-TYPE TRANSCRIPTIONAL REGULATOR"/>
    <property type="match status" value="1"/>
</dbReference>
<keyword evidence="1" id="KW-0805">Transcription regulation</keyword>
<dbReference type="Pfam" id="PF13560">
    <property type="entry name" value="HTH_31"/>
    <property type="match status" value="1"/>
</dbReference>
<dbReference type="CDD" id="cd02209">
    <property type="entry name" value="cupin_XRE_C"/>
    <property type="match status" value="1"/>
</dbReference>
<dbReference type="GO" id="GO:0005829">
    <property type="term" value="C:cytosol"/>
    <property type="evidence" value="ECO:0007669"/>
    <property type="project" value="TreeGrafter"/>
</dbReference>
<evidence type="ECO:0000256" key="3">
    <source>
        <dbReference type="ARBA" id="ARBA00023163"/>
    </source>
</evidence>
<dbReference type="SMART" id="SM00530">
    <property type="entry name" value="HTH_XRE"/>
    <property type="match status" value="1"/>
</dbReference>
<dbReference type="InterPro" id="IPR011051">
    <property type="entry name" value="RmlC_Cupin_sf"/>
</dbReference>
<dbReference type="GO" id="GO:0003677">
    <property type="term" value="F:DNA binding"/>
    <property type="evidence" value="ECO:0007669"/>
    <property type="project" value="UniProtKB-KW"/>
</dbReference>
<keyword evidence="7" id="KW-1185">Reference proteome</keyword>
<dbReference type="EMBL" id="JAGSOG010000153">
    <property type="protein sequence ID" value="MBR7836652.1"/>
    <property type="molecule type" value="Genomic_DNA"/>
</dbReference>
<organism evidence="6 7">
    <name type="scientific">Actinospica durhamensis</name>
    <dbReference type="NCBI Taxonomy" id="1508375"/>
    <lineage>
        <taxon>Bacteria</taxon>
        <taxon>Bacillati</taxon>
        <taxon>Actinomycetota</taxon>
        <taxon>Actinomycetes</taxon>
        <taxon>Catenulisporales</taxon>
        <taxon>Actinospicaceae</taxon>
        <taxon>Actinospica</taxon>
    </lineage>
</organism>
<evidence type="ECO:0000313" key="7">
    <source>
        <dbReference type="Proteomes" id="UP000675781"/>
    </source>
</evidence>
<sequence>MRTIVHDSNRGSEPRLTPRSEQRPDQRSDVLGFVAQNLRRLRRRAGLSQAALAEASGISRRMIVNLEGGATNISLSSLDHLAEALGADFVDLVIDPQAHSRRIEAVAWRGSAPQSEAMLLGSVPARSSAQLWTWALGPGDRYTAQPDPDGWHEMIVVTEGRVLIDLAEGPVTVEAGGYAIYGSAQQYAYVNVGAGVARFIRTVVA</sequence>
<reference evidence="6" key="1">
    <citation type="submission" date="2021-04" db="EMBL/GenBank/DDBJ databases">
        <title>Genome based classification of Actinospica acidithermotolerans sp. nov., an actinobacterium isolated from an Indonesian hot spring.</title>
        <authorList>
            <person name="Kusuma A.B."/>
            <person name="Putra K.E."/>
            <person name="Nafisah S."/>
            <person name="Loh J."/>
            <person name="Nouioui I."/>
            <person name="Goodfellow M."/>
        </authorList>
    </citation>
    <scope>NUCLEOTIDE SEQUENCE</scope>
    <source>
        <strain evidence="6">CSCA 57</strain>
    </source>
</reference>
<comment type="caution">
    <text evidence="6">The sequence shown here is derived from an EMBL/GenBank/DDBJ whole genome shotgun (WGS) entry which is preliminary data.</text>
</comment>
<name>A0A941ISQ2_9ACTN</name>
<dbReference type="Gene3D" id="1.10.260.40">
    <property type="entry name" value="lambda repressor-like DNA-binding domains"/>
    <property type="match status" value="1"/>
</dbReference>
<proteinExistence type="predicted"/>
<dbReference type="PROSITE" id="PS50943">
    <property type="entry name" value="HTH_CROC1"/>
    <property type="match status" value="1"/>
</dbReference>
<evidence type="ECO:0000256" key="1">
    <source>
        <dbReference type="ARBA" id="ARBA00023015"/>
    </source>
</evidence>
<protein>
    <submittedName>
        <fullName evidence="6">Helix-turn-helix transcriptional regulator</fullName>
    </submittedName>
</protein>
<dbReference type="CDD" id="cd00093">
    <property type="entry name" value="HTH_XRE"/>
    <property type="match status" value="1"/>
</dbReference>
<keyword evidence="3" id="KW-0804">Transcription</keyword>
<feature type="domain" description="HTH cro/C1-type" evidence="5">
    <location>
        <begin position="38"/>
        <end position="92"/>
    </location>
</feature>
<dbReference type="SUPFAM" id="SSF47413">
    <property type="entry name" value="lambda repressor-like DNA-binding domains"/>
    <property type="match status" value="1"/>
</dbReference>
<dbReference type="Gene3D" id="2.60.120.10">
    <property type="entry name" value="Jelly Rolls"/>
    <property type="match status" value="1"/>
</dbReference>
<dbReference type="SUPFAM" id="SSF51182">
    <property type="entry name" value="RmlC-like cupins"/>
    <property type="match status" value="1"/>
</dbReference>
<evidence type="ECO:0000259" key="5">
    <source>
        <dbReference type="PROSITE" id="PS50943"/>
    </source>
</evidence>
<dbReference type="InterPro" id="IPR014710">
    <property type="entry name" value="RmlC-like_jellyroll"/>
</dbReference>
<evidence type="ECO:0000313" key="6">
    <source>
        <dbReference type="EMBL" id="MBR7836652.1"/>
    </source>
</evidence>